<reference evidence="2" key="1">
    <citation type="submission" date="2014-09" db="EMBL/GenBank/DDBJ databases">
        <authorList>
            <person name="Gomez-Valero L."/>
        </authorList>
    </citation>
    <scope>NUCLEOTIDE SEQUENCE [LARGE SCALE GENOMIC DNA]</scope>
    <source>
        <strain evidence="2">ATCC700992</strain>
    </source>
</reference>
<dbReference type="GO" id="GO:0016706">
    <property type="term" value="F:2-oxoglutarate-dependent dioxygenase activity"/>
    <property type="evidence" value="ECO:0007669"/>
    <property type="project" value="UniProtKB-ARBA"/>
</dbReference>
<dbReference type="GO" id="GO:0005506">
    <property type="term" value="F:iron ion binding"/>
    <property type="evidence" value="ECO:0007669"/>
    <property type="project" value="UniProtKB-ARBA"/>
</dbReference>
<dbReference type="RefSeq" id="WP_045096156.1">
    <property type="nucleotide sequence ID" value="NZ_LN614827.1"/>
</dbReference>
<keyword evidence="2" id="KW-1185">Reference proteome</keyword>
<protein>
    <submittedName>
        <fullName evidence="1">Phytanoyl-CoA dioxygenase</fullName>
    </submittedName>
</protein>
<dbReference type="SUPFAM" id="SSF51197">
    <property type="entry name" value="Clavaminate synthase-like"/>
    <property type="match status" value="1"/>
</dbReference>
<organism evidence="1 2">
    <name type="scientific">Legionella fallonii LLAP-10</name>
    <dbReference type="NCBI Taxonomy" id="1212491"/>
    <lineage>
        <taxon>Bacteria</taxon>
        <taxon>Pseudomonadati</taxon>
        <taxon>Pseudomonadota</taxon>
        <taxon>Gammaproteobacteria</taxon>
        <taxon>Legionellales</taxon>
        <taxon>Legionellaceae</taxon>
        <taxon>Legionella</taxon>
    </lineage>
</organism>
<dbReference type="STRING" id="1212491.LFA_2334"/>
<keyword evidence="1" id="KW-0560">Oxidoreductase</keyword>
<dbReference type="KEGG" id="lfa:LFA_2334"/>
<dbReference type="Gene3D" id="2.60.120.620">
    <property type="entry name" value="q2cbj1_9rhob like domain"/>
    <property type="match status" value="1"/>
</dbReference>
<keyword evidence="1" id="KW-0223">Dioxygenase</keyword>
<evidence type="ECO:0000313" key="2">
    <source>
        <dbReference type="Proteomes" id="UP000032430"/>
    </source>
</evidence>
<dbReference type="Proteomes" id="UP000032430">
    <property type="component" value="Chromosome I"/>
</dbReference>
<dbReference type="HOGENOM" id="CLU_048953_2_0_6"/>
<dbReference type="AlphaFoldDB" id="A0A098G8A9"/>
<gene>
    <name evidence="1" type="ORF">LFA_2334</name>
</gene>
<evidence type="ECO:0000313" key="1">
    <source>
        <dbReference type="EMBL" id="CEG57705.1"/>
    </source>
</evidence>
<dbReference type="Pfam" id="PF05721">
    <property type="entry name" value="PhyH"/>
    <property type="match status" value="1"/>
</dbReference>
<proteinExistence type="predicted"/>
<sequence length="266" mass="30385">MSLSKAQINDFQCSGAVCLRGLLSHEEIAILREGIELNLASLSWRAKVASRPEDPGYFVEDFCTWQSNPHYKKIIFESNLAYAAMQLTQSQKVRLYHDHLLVKEPGTRQITPWHQDQPYYNVNGRQNCSFWIPVDPVVRASTLEFIAGSHLGPWLMPRTFMDHQAKWFPEGSLSELPDIEKAREEYPIIGWELEPGDVVCFHMLTLHMARGVAGTQRRRVFSVRFLGDDMLHAPRAWKTSPDFPGLVDELPAGVSMDHPLFPIVEL</sequence>
<dbReference type="OrthoDB" id="9814777at2"/>
<dbReference type="InterPro" id="IPR008775">
    <property type="entry name" value="Phytyl_CoA_dOase-like"/>
</dbReference>
<dbReference type="PANTHER" id="PTHR20883:SF49">
    <property type="entry name" value="PHYTANOYL-COA DIOXYGENASE"/>
    <property type="match status" value="1"/>
</dbReference>
<name>A0A098G8A9_9GAMM</name>
<dbReference type="PANTHER" id="PTHR20883">
    <property type="entry name" value="PHYTANOYL-COA DIOXYGENASE DOMAIN CONTAINING 1"/>
    <property type="match status" value="1"/>
</dbReference>
<dbReference type="EMBL" id="LN614827">
    <property type="protein sequence ID" value="CEG57705.1"/>
    <property type="molecule type" value="Genomic_DNA"/>
</dbReference>
<accession>A0A098G8A9</accession>